<evidence type="ECO:0000313" key="2">
    <source>
        <dbReference type="EMBL" id="CUG89474.1"/>
    </source>
</evidence>
<dbReference type="AlphaFoldDB" id="A0A0S4JHA1"/>
<dbReference type="EMBL" id="CYKH01001740">
    <property type="protein sequence ID" value="CUG89474.1"/>
    <property type="molecule type" value="Genomic_DNA"/>
</dbReference>
<evidence type="ECO:0000256" key="1">
    <source>
        <dbReference type="SAM" id="SignalP"/>
    </source>
</evidence>
<keyword evidence="3" id="KW-1185">Reference proteome</keyword>
<dbReference type="VEuPathDB" id="TriTrypDB:BSAL_21240"/>
<organism evidence="2 3">
    <name type="scientific">Bodo saltans</name>
    <name type="common">Flagellated protozoan</name>
    <dbReference type="NCBI Taxonomy" id="75058"/>
    <lineage>
        <taxon>Eukaryota</taxon>
        <taxon>Discoba</taxon>
        <taxon>Euglenozoa</taxon>
        <taxon>Kinetoplastea</taxon>
        <taxon>Metakinetoplastina</taxon>
        <taxon>Eubodonida</taxon>
        <taxon>Bodonidae</taxon>
        <taxon>Bodo</taxon>
    </lineage>
</organism>
<accession>A0A0S4JHA1</accession>
<feature type="signal peptide" evidence="1">
    <location>
        <begin position="1"/>
        <end position="25"/>
    </location>
</feature>
<keyword evidence="1" id="KW-0732">Signal</keyword>
<feature type="chain" id="PRO_5006622474" evidence="1">
    <location>
        <begin position="26"/>
        <end position="856"/>
    </location>
</feature>
<name>A0A0S4JHA1_BODSA</name>
<evidence type="ECO:0000313" key="3">
    <source>
        <dbReference type="Proteomes" id="UP000051952"/>
    </source>
</evidence>
<gene>
    <name evidence="2" type="ORF">BSAL_21240</name>
</gene>
<reference evidence="3" key="1">
    <citation type="submission" date="2015-09" db="EMBL/GenBank/DDBJ databases">
        <authorList>
            <consortium name="Pathogen Informatics"/>
        </authorList>
    </citation>
    <scope>NUCLEOTIDE SEQUENCE [LARGE SCALE GENOMIC DNA]</scope>
    <source>
        <strain evidence="3">Lake Konstanz</strain>
    </source>
</reference>
<proteinExistence type="predicted"/>
<dbReference type="Proteomes" id="UP000051952">
    <property type="component" value="Unassembled WGS sequence"/>
</dbReference>
<sequence>MSPCTIGVVPVIFAAAMMLVLLSSAETFSCSSGRFAVPSNSSVTLVNCAATMAFTATNASNVVFTLSNASVTLDFINVSNITVVWDNSPLTYQDGDVSSWAPSINASLIRCRDCTHVHITMKDITIAAPIATAAISIETSAALDRQRVSYVSVVLDQVSLSMLKYYLVRVPSSFSNLTVSVVDSNIHLGHALEDACSLINNDIAPAGSAVFAPNFTFQRSNLFSACYLKNITGSFVQGIVVLNFARPQAAFVSTVVSVVQFVTFVVEQSNIQFQYVPNVDPNVAHSVVWDVRHRSMMITIAGLQAYAANTWLTGNQIFRFVDSTIASSGKVYAVLVALEGLSMQLASDIAAAAGLAVQAADVSNTPLHLVIKNTSFRAHVEGTLMSTAVRSVSGLRLDGSFTMYNAYISITNSTFDLSIQGGNNESVAEIVTSTTMAFIDVNSANTSTFIFEDTVFRGALTYGTMTPLPGEGYKYVVVIMAGLVASSSLSSTYNGCIVSVKRTQWVGGGNFGPSTGAFAFFFVTLTGPVVAAANMTDCIISVVDSQVFSSGVTVTKSPTTAATSGFIMTFVVCTLNTDDVVGSFLASVRPQTATREIAFSNVSITALRGTLTTASPQLTALPAPSFHSAVVVGGAYYNCNITAVSIGSPNNGFPVSSVSTPLWAVIIGASANVSNATSITIINCNSSNGGPLAHFSAEVPGLLAVATQHMDRGSSVVVRDGLWVRDVIEGSLRYCIEVRPTVLLRVSASVTYVLERNQFLGAAFQKVFSNRSSWFFDPYDLRATTAARPISIGCNIIQESEIIAVNMGSAPRGLVRVRGLGEPLNSSYTCMEAPYTSTVGYTCSVSVGDRIREEWR</sequence>
<protein>
    <submittedName>
        <fullName evidence="2">Membrane-associated protein, putative</fullName>
    </submittedName>
</protein>